<dbReference type="PANTHER" id="PTHR46108:SF4">
    <property type="entry name" value="BLUE CHEESE"/>
    <property type="match status" value="1"/>
</dbReference>
<dbReference type="InterPro" id="IPR051944">
    <property type="entry name" value="BEACH_domain_protein"/>
</dbReference>
<accession>A0A183BA31</accession>
<protein>
    <submittedName>
        <fullName evidence="2">BIRC6</fullName>
    </submittedName>
</protein>
<name>A0A183BA31_9TREM</name>
<evidence type="ECO:0000313" key="2">
    <source>
        <dbReference type="WBParaSite" id="ECPE_0001610701-mRNA-1"/>
    </source>
</evidence>
<evidence type="ECO:0000256" key="1">
    <source>
        <dbReference type="ARBA" id="ARBA00022574"/>
    </source>
</evidence>
<dbReference type="WBParaSite" id="ECPE_0001610701-mRNA-1">
    <property type="protein sequence ID" value="ECPE_0001610701-mRNA-1"/>
    <property type="gene ID" value="ECPE_0001610701"/>
</dbReference>
<reference evidence="2" key="1">
    <citation type="submission" date="2016-06" db="UniProtKB">
        <authorList>
            <consortium name="WormBaseParasite"/>
        </authorList>
    </citation>
    <scope>IDENTIFICATION</scope>
</reference>
<sequence length="127" mass="14159">LPQSAETESLMPTATYPSIVHPGAIVSMLHLIAMLDQQCPEEKESSDDSSSKLDWEGTQLQYCLLDVINQLFGSERNQQLMCSVAMPRELLTLFPRALAQETAPLHSRVQCLFESLVTQALTPNDLR</sequence>
<proteinExistence type="predicted"/>
<dbReference type="PANTHER" id="PTHR46108">
    <property type="entry name" value="BLUE CHEESE"/>
    <property type="match status" value="1"/>
</dbReference>
<dbReference type="AlphaFoldDB" id="A0A183BA31"/>
<keyword evidence="1" id="KW-0853">WD repeat</keyword>
<organism evidence="2">
    <name type="scientific">Echinostoma caproni</name>
    <dbReference type="NCBI Taxonomy" id="27848"/>
    <lineage>
        <taxon>Eukaryota</taxon>
        <taxon>Metazoa</taxon>
        <taxon>Spiralia</taxon>
        <taxon>Lophotrochozoa</taxon>
        <taxon>Platyhelminthes</taxon>
        <taxon>Trematoda</taxon>
        <taxon>Digenea</taxon>
        <taxon>Plagiorchiida</taxon>
        <taxon>Echinostomata</taxon>
        <taxon>Echinostomatoidea</taxon>
        <taxon>Echinostomatidae</taxon>
        <taxon>Echinostoma</taxon>
    </lineage>
</organism>